<reference evidence="1" key="1">
    <citation type="submission" date="2021-02" db="EMBL/GenBank/DDBJ databases">
        <authorList>
            <consortium name="DOE Joint Genome Institute"/>
            <person name="Ahrendt S."/>
            <person name="Looney B.P."/>
            <person name="Miyauchi S."/>
            <person name="Morin E."/>
            <person name="Drula E."/>
            <person name="Courty P.E."/>
            <person name="Chicoki N."/>
            <person name="Fauchery L."/>
            <person name="Kohler A."/>
            <person name="Kuo A."/>
            <person name="Labutti K."/>
            <person name="Pangilinan J."/>
            <person name="Lipzen A."/>
            <person name="Riley R."/>
            <person name="Andreopoulos W."/>
            <person name="He G."/>
            <person name="Johnson J."/>
            <person name="Barry K.W."/>
            <person name="Grigoriev I.V."/>
            <person name="Nagy L."/>
            <person name="Hibbett D."/>
            <person name="Henrissat B."/>
            <person name="Matheny P.B."/>
            <person name="Labbe J."/>
            <person name="Martin F."/>
        </authorList>
    </citation>
    <scope>NUCLEOTIDE SEQUENCE</scope>
    <source>
        <strain evidence="1">EC-137</strain>
    </source>
</reference>
<dbReference type="EMBL" id="MU273595">
    <property type="protein sequence ID" value="KAI0031034.1"/>
    <property type="molecule type" value="Genomic_DNA"/>
</dbReference>
<evidence type="ECO:0000313" key="2">
    <source>
        <dbReference type="Proteomes" id="UP000814128"/>
    </source>
</evidence>
<dbReference type="Proteomes" id="UP000814128">
    <property type="component" value="Unassembled WGS sequence"/>
</dbReference>
<evidence type="ECO:0000313" key="1">
    <source>
        <dbReference type="EMBL" id="KAI0031034.1"/>
    </source>
</evidence>
<name>A0ACB8QH12_9AGAM</name>
<protein>
    <submittedName>
        <fullName evidence="1">Uncharacterized protein</fullName>
    </submittedName>
</protein>
<accession>A0ACB8QH12</accession>
<keyword evidence="2" id="KW-1185">Reference proteome</keyword>
<gene>
    <name evidence="1" type="ORF">K488DRAFT_79302</name>
</gene>
<proteinExistence type="predicted"/>
<sequence>MATSYKSPDAAIAALCKQCPSSGPPDKVSLKQVVADALERTPAPSSADLRKSKWELSLKSDVFSLAMREGEALKNPKTTYYDELKYRLDLILAFTEADACDQTFPFSVLQDLLETQTIPSCSHIFGWIEARAAALTADMVPQKGKALIILRTLNDLLRRLSKMGANTIFCGRILAFLSAVFPLGERSGVNLRGEYGPVWEGVEKKLPFSRPPVFAGQHSFKEFRTAVDRVLPVLKEATAKERALSGSRATHHAPAPVPSLKRKRAPDGEDGGLNDYFFAKFLTSPELLELEIADTHFRRQILFQLLILLHHLQNFTPTAKAQWATARNRSLQMDFTLDADDAGWVTESLQRAKDELRQTAPGGRAFADAVGALLERERNWVRWKNDLCAPFDRAPRMPAVEEETREQRRRMRAPVEPWPHSHGSAQLSEIWTFGYNDLRDLENPFDPGDVKDYVKKIKQADGLIANRRNQLERAAAQRTKAMEAAKAETEQEKAGGEDGAKTTHTPGPAKVLPPDPIIARHEESKQKQAWLALRVARERHYAQLAKCETGDVLMLQAAIEDDERVRRREAEAREAEAEAGQTPEVEMREGDSDGRWTQPPEGSQAVEIPQMQVTEGSQMQTAEGSQQQVPEGEREGLRPEEGEKGVKVEEDVPMAQRVLVTGGAGYIGSHVVHVLQQTRRFKVISIDNFHNSHPEVYARLEQIARDALPADATEQDRDSTVVERHNIDLIEPEKVNAVFDKYGDGGIWGVIHIAAYKAVGESTEIPVTYYHHNVAATIFLLEAMAAHGCTRFVYSSSATVYGTPPQIPIPETTRLKADSPYGRSKVMSETIVEDLCSGALRVLRARLPAGAHPSGLIGEDPCGRPGNLLPLLAQMAGGRIPADLQVFGNDYPTPDGTCVRDYLHVMDLAAGHLLALDALADSHPIWKDRADGEPFYRAYNLGRGRGFSVLQIVEAMRKATGFDYKYTIIGRRRGDVPDLTADPTLAERELGFKAGQDLETMCRDLWNWQTKNPNGYVSV</sequence>
<organism evidence="1 2">
    <name type="scientific">Vararia minispora EC-137</name>
    <dbReference type="NCBI Taxonomy" id="1314806"/>
    <lineage>
        <taxon>Eukaryota</taxon>
        <taxon>Fungi</taxon>
        <taxon>Dikarya</taxon>
        <taxon>Basidiomycota</taxon>
        <taxon>Agaricomycotina</taxon>
        <taxon>Agaricomycetes</taxon>
        <taxon>Russulales</taxon>
        <taxon>Lachnocladiaceae</taxon>
        <taxon>Vararia</taxon>
    </lineage>
</organism>
<reference evidence="1" key="2">
    <citation type="journal article" date="2022" name="New Phytol.">
        <title>Evolutionary transition to the ectomycorrhizal habit in the genomes of a hyperdiverse lineage of mushroom-forming fungi.</title>
        <authorList>
            <person name="Looney B."/>
            <person name="Miyauchi S."/>
            <person name="Morin E."/>
            <person name="Drula E."/>
            <person name="Courty P.E."/>
            <person name="Kohler A."/>
            <person name="Kuo A."/>
            <person name="LaButti K."/>
            <person name="Pangilinan J."/>
            <person name="Lipzen A."/>
            <person name="Riley R."/>
            <person name="Andreopoulos W."/>
            <person name="He G."/>
            <person name="Johnson J."/>
            <person name="Nolan M."/>
            <person name="Tritt A."/>
            <person name="Barry K.W."/>
            <person name="Grigoriev I.V."/>
            <person name="Nagy L.G."/>
            <person name="Hibbett D."/>
            <person name="Henrissat B."/>
            <person name="Matheny P.B."/>
            <person name="Labbe J."/>
            <person name="Martin F.M."/>
        </authorList>
    </citation>
    <scope>NUCLEOTIDE SEQUENCE</scope>
    <source>
        <strain evidence="1">EC-137</strain>
    </source>
</reference>
<comment type="caution">
    <text evidence="1">The sequence shown here is derived from an EMBL/GenBank/DDBJ whole genome shotgun (WGS) entry which is preliminary data.</text>
</comment>